<dbReference type="InterPro" id="IPR036282">
    <property type="entry name" value="Glutathione-S-Trfase_C_sf"/>
</dbReference>
<dbReference type="Gene3D" id="3.40.30.10">
    <property type="entry name" value="Glutaredoxin"/>
    <property type="match status" value="1"/>
</dbReference>
<dbReference type="InterPro" id="IPR004045">
    <property type="entry name" value="Glutathione_S-Trfase_N"/>
</dbReference>
<evidence type="ECO:0000256" key="3">
    <source>
        <dbReference type="ARBA" id="ARBA00047960"/>
    </source>
</evidence>
<reference evidence="7" key="1">
    <citation type="submission" date="2012-05" db="EMBL/GenBank/DDBJ databases">
        <authorList>
            <person name="Krishnakumar V."/>
            <person name="Cheung F."/>
            <person name="Xiao Y."/>
            <person name="Chan A."/>
            <person name="Moskal W.A."/>
            <person name="Town C.D."/>
        </authorList>
    </citation>
    <scope>NUCLEOTIDE SEQUENCE</scope>
</reference>
<organism evidence="7">
    <name type="scientific">Lotus japonicus</name>
    <name type="common">Lotus corniculatus var. japonicus</name>
    <dbReference type="NCBI Taxonomy" id="34305"/>
    <lineage>
        <taxon>Eukaryota</taxon>
        <taxon>Viridiplantae</taxon>
        <taxon>Streptophyta</taxon>
        <taxon>Embryophyta</taxon>
        <taxon>Tracheophyta</taxon>
        <taxon>Spermatophyta</taxon>
        <taxon>Magnoliopsida</taxon>
        <taxon>eudicotyledons</taxon>
        <taxon>Gunneridae</taxon>
        <taxon>Pentapetalae</taxon>
        <taxon>rosids</taxon>
        <taxon>fabids</taxon>
        <taxon>Fabales</taxon>
        <taxon>Fabaceae</taxon>
        <taxon>Papilionoideae</taxon>
        <taxon>50 kb inversion clade</taxon>
        <taxon>NPAAA clade</taxon>
        <taxon>Hologalegina</taxon>
        <taxon>robinioid clade</taxon>
        <taxon>Loteae</taxon>
        <taxon>Lotus</taxon>
    </lineage>
</organism>
<dbReference type="InterPro" id="IPR036249">
    <property type="entry name" value="Thioredoxin-like_sf"/>
</dbReference>
<keyword evidence="1 4" id="KW-0808">Transferase</keyword>
<comment type="function">
    <text evidence="4">Is involved in the conjugation of reduced glutathione to a wide number of exogenous and endogenous hydrophobic electrophiles.</text>
</comment>
<dbReference type="FunFam" id="3.40.30.10:FF:000044">
    <property type="entry name" value="Glutathione S-transferase GSTU6"/>
    <property type="match status" value="1"/>
</dbReference>
<dbReference type="PROSITE" id="PS50404">
    <property type="entry name" value="GST_NTER"/>
    <property type="match status" value="1"/>
</dbReference>
<dbReference type="SUPFAM" id="SSF52833">
    <property type="entry name" value="Thioredoxin-like"/>
    <property type="match status" value="1"/>
</dbReference>
<dbReference type="EC" id="2.5.1.18" evidence="4"/>
<keyword evidence="4" id="KW-0963">Cytoplasm</keyword>
<dbReference type="PROSITE" id="PS50405">
    <property type="entry name" value="GST_CTER"/>
    <property type="match status" value="1"/>
</dbReference>
<dbReference type="InterPro" id="IPR045074">
    <property type="entry name" value="GST_C_Tau"/>
</dbReference>
<comment type="subcellular location">
    <subcellularLocation>
        <location evidence="4">Cytoplasm</location>
        <location evidence="4">Cytosol</location>
    </subcellularLocation>
</comment>
<dbReference type="InterPro" id="IPR010987">
    <property type="entry name" value="Glutathione-S-Trfase_C-like"/>
</dbReference>
<dbReference type="Gene3D" id="1.20.1050.10">
    <property type="match status" value="1"/>
</dbReference>
<protein>
    <recommendedName>
        <fullName evidence="4">Glutathione S-transferase</fullName>
        <ecNumber evidence="4">2.5.1.18</ecNumber>
    </recommendedName>
</protein>
<dbReference type="EMBL" id="BT148467">
    <property type="protein sequence ID" value="AFK48261.1"/>
    <property type="molecule type" value="mRNA"/>
</dbReference>
<dbReference type="CDD" id="cd03058">
    <property type="entry name" value="GST_N_Tau"/>
    <property type="match status" value="1"/>
</dbReference>
<dbReference type="SFLD" id="SFLDG00358">
    <property type="entry name" value="Main_(cytGST)"/>
    <property type="match status" value="1"/>
</dbReference>
<dbReference type="InterPro" id="IPR040079">
    <property type="entry name" value="Glutathione_S-Trfase"/>
</dbReference>
<dbReference type="CDD" id="cd03185">
    <property type="entry name" value="GST_C_Tau"/>
    <property type="match status" value="1"/>
</dbReference>
<dbReference type="PANTHER" id="PTHR11260:SF679">
    <property type="entry name" value="GLUTATHIONE TRANSFERASE"/>
    <property type="match status" value="1"/>
</dbReference>
<dbReference type="GO" id="GO:0005829">
    <property type="term" value="C:cytosol"/>
    <property type="evidence" value="ECO:0007669"/>
    <property type="project" value="UniProtKB-SubCell"/>
</dbReference>
<dbReference type="Pfam" id="PF02798">
    <property type="entry name" value="GST_N"/>
    <property type="match status" value="1"/>
</dbReference>
<dbReference type="InterPro" id="IPR045073">
    <property type="entry name" value="Omega/Tau-like"/>
</dbReference>
<proteinExistence type="evidence at transcript level"/>
<evidence type="ECO:0000256" key="2">
    <source>
        <dbReference type="ARBA" id="ARBA00025743"/>
    </source>
</evidence>
<name>I3T6W9_LOTJA</name>
<evidence type="ECO:0000313" key="7">
    <source>
        <dbReference type="EMBL" id="AFK48261.1"/>
    </source>
</evidence>
<dbReference type="GO" id="GO:0004364">
    <property type="term" value="F:glutathione transferase activity"/>
    <property type="evidence" value="ECO:0007669"/>
    <property type="project" value="UniProtKB-UniRule"/>
</dbReference>
<evidence type="ECO:0000259" key="5">
    <source>
        <dbReference type="PROSITE" id="PS50404"/>
    </source>
</evidence>
<dbReference type="SFLD" id="SFLDG01152">
    <property type="entry name" value="Main.3:_Omega-_and_Tau-like"/>
    <property type="match status" value="1"/>
</dbReference>
<feature type="domain" description="GST N-terminal" evidence="5">
    <location>
        <begin position="2"/>
        <end position="81"/>
    </location>
</feature>
<feature type="domain" description="GST C-terminal" evidence="6">
    <location>
        <begin position="86"/>
        <end position="221"/>
    </location>
</feature>
<evidence type="ECO:0000259" key="6">
    <source>
        <dbReference type="PROSITE" id="PS50405"/>
    </source>
</evidence>
<accession>I3T6W9</accession>
<dbReference type="AlphaFoldDB" id="I3T6W9"/>
<sequence length="226" mass="25788">MADLKVHGFWFSPYTWGVIWTLKLKGMPYEYIEEDNSNKSPQLLKYNPVHKKVPVLVHAGKPICESMIIVEYIDELWSQNSLVPADPYEKAVARFWVRYVEDMISAAAAQVFSNANGSEEQQRVINDIWQGLRVIEDQCFGNHKKYFGGDTLNTLDIAFGSFVKILVGLGDVFEVKMLPAESFPRLHTWFNNFMDVPIIRDNSPDHGKLVSTLKYFMEKALGSSSS</sequence>
<dbReference type="SUPFAM" id="SSF47616">
    <property type="entry name" value="GST C-terminal domain-like"/>
    <property type="match status" value="1"/>
</dbReference>
<dbReference type="GO" id="GO:0006749">
    <property type="term" value="P:glutathione metabolic process"/>
    <property type="evidence" value="ECO:0007669"/>
    <property type="project" value="InterPro"/>
</dbReference>
<dbReference type="SFLD" id="SFLDS00019">
    <property type="entry name" value="Glutathione_Transferase_(cytos"/>
    <property type="match status" value="1"/>
</dbReference>
<comment type="catalytic activity">
    <reaction evidence="3 4">
        <text>RX + glutathione = an S-substituted glutathione + a halide anion + H(+)</text>
        <dbReference type="Rhea" id="RHEA:16437"/>
        <dbReference type="ChEBI" id="CHEBI:15378"/>
        <dbReference type="ChEBI" id="CHEBI:16042"/>
        <dbReference type="ChEBI" id="CHEBI:17792"/>
        <dbReference type="ChEBI" id="CHEBI:57925"/>
        <dbReference type="ChEBI" id="CHEBI:90779"/>
        <dbReference type="EC" id="2.5.1.18"/>
    </reaction>
</comment>
<dbReference type="PANTHER" id="PTHR11260">
    <property type="entry name" value="GLUTATHIONE S-TRANSFERASE, GST, SUPERFAMILY, GST DOMAIN CONTAINING"/>
    <property type="match status" value="1"/>
</dbReference>
<evidence type="ECO:0000256" key="4">
    <source>
        <dbReference type="RuleBase" id="RU369102"/>
    </source>
</evidence>
<comment type="similarity">
    <text evidence="2">Belongs to the GST superfamily. Tau family.</text>
</comment>
<evidence type="ECO:0000256" key="1">
    <source>
        <dbReference type="ARBA" id="ARBA00022679"/>
    </source>
</evidence>